<dbReference type="Pfam" id="PF07705">
    <property type="entry name" value="CARDB"/>
    <property type="match status" value="1"/>
</dbReference>
<evidence type="ECO:0000256" key="4">
    <source>
        <dbReference type="PROSITE-ProRule" id="PRU01240"/>
    </source>
</evidence>
<dbReference type="PROSITE" id="PS51892">
    <property type="entry name" value="SUBTILASE"/>
    <property type="match status" value="1"/>
</dbReference>
<dbReference type="Gene3D" id="3.40.50.200">
    <property type="entry name" value="Peptidase S8/S53 domain"/>
    <property type="match status" value="1"/>
</dbReference>
<accession>A0A1V9G0P4</accession>
<dbReference type="InterPro" id="IPR036116">
    <property type="entry name" value="FN3_sf"/>
</dbReference>
<feature type="active site" description="Charge relay system" evidence="4">
    <location>
        <position position="264"/>
    </location>
</feature>
<evidence type="ECO:0000259" key="5">
    <source>
        <dbReference type="Pfam" id="PF00082"/>
    </source>
</evidence>
<dbReference type="Pfam" id="PF00082">
    <property type="entry name" value="Peptidase_S8"/>
    <property type="match status" value="1"/>
</dbReference>
<dbReference type="PRINTS" id="PR00723">
    <property type="entry name" value="SUBTILISIN"/>
</dbReference>
<feature type="domain" description="Peptidase S8/S53" evidence="5">
    <location>
        <begin position="230"/>
        <end position="490"/>
    </location>
</feature>
<dbReference type="InterPro" id="IPR015500">
    <property type="entry name" value="Peptidase_S8_subtilisin-rel"/>
</dbReference>
<feature type="active site" description="Charge relay system" evidence="4">
    <location>
        <position position="436"/>
    </location>
</feature>
<dbReference type="Gene3D" id="2.60.40.10">
    <property type="entry name" value="Immunoglobulins"/>
    <property type="match status" value="2"/>
</dbReference>
<dbReference type="STRING" id="1703345.A3860_22285"/>
<dbReference type="InterPro" id="IPR011635">
    <property type="entry name" value="CARDB"/>
</dbReference>
<dbReference type="NCBIfam" id="TIGR04183">
    <property type="entry name" value="Por_Secre_tail"/>
    <property type="match status" value="1"/>
</dbReference>
<keyword evidence="9" id="KW-1185">Reference proteome</keyword>
<keyword evidence="1 4" id="KW-0645">Protease</keyword>
<dbReference type="InterPro" id="IPR000209">
    <property type="entry name" value="Peptidase_S8/S53_dom"/>
</dbReference>
<evidence type="ECO:0000313" key="8">
    <source>
        <dbReference type="EMBL" id="OQP64137.1"/>
    </source>
</evidence>
<organism evidence="8 9">
    <name type="scientific">Niastella vici</name>
    <dbReference type="NCBI Taxonomy" id="1703345"/>
    <lineage>
        <taxon>Bacteria</taxon>
        <taxon>Pseudomonadati</taxon>
        <taxon>Bacteroidota</taxon>
        <taxon>Chitinophagia</taxon>
        <taxon>Chitinophagales</taxon>
        <taxon>Chitinophagaceae</taxon>
        <taxon>Niastella</taxon>
    </lineage>
</organism>
<reference evidence="8 9" key="1">
    <citation type="submission" date="2016-03" db="EMBL/GenBank/DDBJ databases">
        <title>Niastella vici sp. nov., isolated from farmland soil.</title>
        <authorList>
            <person name="Chen L."/>
            <person name="Wang D."/>
            <person name="Yang S."/>
            <person name="Wang G."/>
        </authorList>
    </citation>
    <scope>NUCLEOTIDE SEQUENCE [LARGE SCALE GENOMIC DNA]</scope>
    <source>
        <strain evidence="8 9">DJ57</strain>
    </source>
</reference>
<dbReference type="SUPFAM" id="SSF52743">
    <property type="entry name" value="Subtilisin-like"/>
    <property type="match status" value="1"/>
</dbReference>
<evidence type="ECO:0000259" key="6">
    <source>
        <dbReference type="Pfam" id="PF07705"/>
    </source>
</evidence>
<dbReference type="OrthoDB" id="9792152at2"/>
<dbReference type="InterPro" id="IPR023828">
    <property type="entry name" value="Peptidase_S8_Ser-AS"/>
</dbReference>
<sequence length="1403" mass="150488">MKQWTLFIPLYLIALSISAQEINKPVRLKTGTLSASMNLRPQLHLIDSLKKFHYRNRYYTLIQFDKLPNETERKALLQDGIELYDYIADNSYLAEINDQIALTRLTKSNIRGYYTLHANAKIETGLVQQLQQPVHDADNLIAVSYYGSIDKATAIAELQKAGAQIIETAIQPAQVVFIDASMAVVQKIAALPFVSYINSLYMKATPLNYKNRGAHAVNALSMPLGRNLQGNNVMIGIGDEGNASTHIDFTGRIMDRSESYPDIHATHITGSVSGAGILNPKYKGMAPQATAINHFFWEIIANAPYYVSDYNMVLTNNSYGLGPVGCLAGTYNQLSKLVDEQMVSFPSLLHVFAAGNSASSSCSMYPASFATIIAGYQTGKNVLTIGDIDNGTYVIDNHSSRGPVKDGRLKPELAAGGVLITSTGPNNIYFVTGGTSCSAPTVTGILALLYERYRQLHGGNNPSSALIKAVACNGANDVGNPGPDYTYGFGNINARNSVEAIENNTWFTGSASQGGSATFTIPAVPAGTAQIKILLYWNDPAAAANAVKALVNDLDLTVTAGDGTVHYPLVLDSTAANVNQVAVEGIDSRNNIEQVVINNPPAGNCTVTVKGTGIARGPQDFVVVYQSVKTGIIVEYPFGEETLVPGEVEVLRWSASDANTNTFTIEYSLDNGQSWTTINNAVPATSRNYIWTVPASIASATALIRVSRNNTSYTDASDHTFTILDTTNITATNICAGYVNLSWSSIPAATGYDIMMLKGTSMQVVGSTTNTSYLLSGLNKDSACWLAVRGVMGATAGRRSLAATITPSGGPCASPDFDNDLSADVLVAPVTGRLYTSSQLGIQAPQVRITNRGNIATAGTVNISYQVNGGAPVTETTSISIAANANYTYTFVTPYNFSSTGTYAVKVWIDYAADVLHNNDTLSTIVKQLKNDPIILAPSFTEGFESAADKSYHNGAMGFEGLDRCDFYSASSHGRAQTFVSTGAAHTGKRSITLDRDAYTGDTSVNNLVMTFNLSKYTGAKELWLSLYYKNYSFNLSLPGNQVLIRGSDKDAWIPFFKMTPLQPRNVYKAMPPLNIIEALANASPAQTVSSSFQVIVGQEGSDQMTSPVSPGGGETFDDVTISLSKNDVSMVQLLAPSSASCAHGSGEPVTVVVKNNSLIALANVPVSYQVNSMPVVTENIPSIDSAATISYTFNQTADLSAFIPYTITAWTHLGTDTWLLNDTVTGSLPLPAGTFTITKVDNTALLQWETCNELTGDQFVIERSADGINFDSIATVPGTSASNTIKQYQFTDKQPLTGINYYRVKLTTGNGKFRYTPIRDVTFDNYLSVIVKPNPVTNGVLYISSSANCNRIDLYDAIGRLIKRAGVSGLQLQLPVGSLAKGIYVIAVITDAGKKVEKIVIE</sequence>
<evidence type="ECO:0008006" key="10">
    <source>
        <dbReference type="Google" id="ProtNLM"/>
    </source>
</evidence>
<evidence type="ECO:0000256" key="3">
    <source>
        <dbReference type="ARBA" id="ARBA00022825"/>
    </source>
</evidence>
<dbReference type="PANTHER" id="PTHR43399:SF5">
    <property type="entry name" value="PEPTIDASE S8 FAMILY WITH PROTEASE-ASSOCIATED DOMAIN"/>
    <property type="match status" value="1"/>
</dbReference>
<feature type="active site" description="Charge relay system" evidence="4">
    <location>
        <position position="239"/>
    </location>
</feature>
<comment type="similarity">
    <text evidence="4">Belongs to the peptidase S8 family.</text>
</comment>
<feature type="domain" description="CARDB" evidence="6">
    <location>
        <begin position="846"/>
        <end position="920"/>
    </location>
</feature>
<keyword evidence="3 4" id="KW-0720">Serine protease</keyword>
<dbReference type="GO" id="GO:0006508">
    <property type="term" value="P:proteolysis"/>
    <property type="evidence" value="ECO:0007669"/>
    <property type="project" value="UniProtKB-KW"/>
</dbReference>
<evidence type="ECO:0000256" key="2">
    <source>
        <dbReference type="ARBA" id="ARBA00022801"/>
    </source>
</evidence>
<dbReference type="PANTHER" id="PTHR43399">
    <property type="entry name" value="SUBTILISIN-RELATED"/>
    <property type="match status" value="1"/>
</dbReference>
<dbReference type="Proteomes" id="UP000192796">
    <property type="component" value="Unassembled WGS sequence"/>
</dbReference>
<feature type="domain" description="Secretion system C-terminal sorting" evidence="7">
    <location>
        <begin position="1334"/>
        <end position="1402"/>
    </location>
</feature>
<dbReference type="InterPro" id="IPR026444">
    <property type="entry name" value="Secre_tail"/>
</dbReference>
<dbReference type="Gene3D" id="2.60.120.380">
    <property type="match status" value="1"/>
</dbReference>
<dbReference type="GO" id="GO:0004252">
    <property type="term" value="F:serine-type endopeptidase activity"/>
    <property type="evidence" value="ECO:0007669"/>
    <property type="project" value="UniProtKB-UniRule"/>
</dbReference>
<dbReference type="InterPro" id="IPR013783">
    <property type="entry name" value="Ig-like_fold"/>
</dbReference>
<dbReference type="EMBL" id="LVYD01000043">
    <property type="protein sequence ID" value="OQP64137.1"/>
    <property type="molecule type" value="Genomic_DNA"/>
</dbReference>
<dbReference type="PROSITE" id="PS00138">
    <property type="entry name" value="SUBTILASE_SER"/>
    <property type="match status" value="1"/>
</dbReference>
<comment type="caution">
    <text evidence="8">The sequence shown here is derived from an EMBL/GenBank/DDBJ whole genome shotgun (WGS) entry which is preliminary data.</text>
</comment>
<gene>
    <name evidence="8" type="ORF">A3860_22285</name>
</gene>
<proteinExistence type="inferred from homology"/>
<dbReference type="InterPro" id="IPR051048">
    <property type="entry name" value="Peptidase_S8/S53_subtilisin"/>
</dbReference>
<keyword evidence="2 4" id="KW-0378">Hydrolase</keyword>
<protein>
    <recommendedName>
        <fullName evidence="10">Fibronectin type-III domain-containing protein</fullName>
    </recommendedName>
</protein>
<dbReference type="InterPro" id="IPR036852">
    <property type="entry name" value="Peptidase_S8/S53_dom_sf"/>
</dbReference>
<evidence type="ECO:0000259" key="7">
    <source>
        <dbReference type="Pfam" id="PF18962"/>
    </source>
</evidence>
<evidence type="ECO:0000256" key="1">
    <source>
        <dbReference type="ARBA" id="ARBA00022670"/>
    </source>
</evidence>
<evidence type="ECO:0000313" key="9">
    <source>
        <dbReference type="Proteomes" id="UP000192796"/>
    </source>
</evidence>
<name>A0A1V9G0P4_9BACT</name>
<dbReference type="SUPFAM" id="SSF49265">
    <property type="entry name" value="Fibronectin type III"/>
    <property type="match status" value="1"/>
</dbReference>
<dbReference type="Pfam" id="PF18962">
    <property type="entry name" value="Por_Secre_tail"/>
    <property type="match status" value="1"/>
</dbReference>
<dbReference type="RefSeq" id="WP_081147317.1">
    <property type="nucleotide sequence ID" value="NZ_LVYD01000043.1"/>
</dbReference>